<feature type="non-terminal residue" evidence="1">
    <location>
        <position position="1"/>
    </location>
</feature>
<evidence type="ECO:0008006" key="3">
    <source>
        <dbReference type="Google" id="ProtNLM"/>
    </source>
</evidence>
<organism evidence="1 2">
    <name type="scientific">Brachionus plicatilis</name>
    <name type="common">Marine rotifer</name>
    <name type="synonym">Brachionus muelleri</name>
    <dbReference type="NCBI Taxonomy" id="10195"/>
    <lineage>
        <taxon>Eukaryota</taxon>
        <taxon>Metazoa</taxon>
        <taxon>Spiralia</taxon>
        <taxon>Gnathifera</taxon>
        <taxon>Rotifera</taxon>
        <taxon>Eurotatoria</taxon>
        <taxon>Monogononta</taxon>
        <taxon>Pseudotrocha</taxon>
        <taxon>Ploima</taxon>
        <taxon>Brachionidae</taxon>
        <taxon>Brachionus</taxon>
    </lineage>
</organism>
<dbReference type="EMBL" id="REGN01008140">
    <property type="protein sequence ID" value="RNA04346.1"/>
    <property type="molecule type" value="Genomic_DNA"/>
</dbReference>
<keyword evidence="2" id="KW-1185">Reference proteome</keyword>
<comment type="caution">
    <text evidence="1">The sequence shown here is derived from an EMBL/GenBank/DDBJ whole genome shotgun (WGS) entry which is preliminary data.</text>
</comment>
<dbReference type="AlphaFoldDB" id="A0A3M7PYS0"/>
<protein>
    <recommendedName>
        <fullName evidence="3">SWIM-type domain-containing protein</fullName>
    </recommendedName>
</protein>
<dbReference type="Proteomes" id="UP000276133">
    <property type="component" value="Unassembled WGS sequence"/>
</dbReference>
<gene>
    <name evidence="1" type="ORF">BpHYR1_018885</name>
</gene>
<proteinExistence type="predicted"/>
<name>A0A3M7PYS0_BRAPC</name>
<evidence type="ECO:0000313" key="2">
    <source>
        <dbReference type="Proteomes" id="UP000276133"/>
    </source>
</evidence>
<reference evidence="1 2" key="1">
    <citation type="journal article" date="2018" name="Sci. Rep.">
        <title>Genomic signatures of local adaptation to the degree of environmental predictability in rotifers.</title>
        <authorList>
            <person name="Franch-Gras L."/>
            <person name="Hahn C."/>
            <person name="Garcia-Roger E.M."/>
            <person name="Carmona M.J."/>
            <person name="Serra M."/>
            <person name="Gomez A."/>
        </authorList>
    </citation>
    <scope>NUCLEOTIDE SEQUENCE [LARGE SCALE GENOMIC DNA]</scope>
    <source>
        <strain evidence="1">HYR1</strain>
    </source>
</reference>
<sequence>CRFIVEKKIGEIKKFRALENVRNTAIGHIQIDYRIASAMINFSHISCSPDGNHGKKIARRMIRKSKITKNELEVLTDEYENSKILAFEIISRHRRSKKNLKDIGQTSYVKQFKNTYKVFIKYIPGLNHSKSIQAHICTCLSGRRIVGCCSHVAT</sequence>
<feature type="non-terminal residue" evidence="1">
    <location>
        <position position="154"/>
    </location>
</feature>
<evidence type="ECO:0000313" key="1">
    <source>
        <dbReference type="EMBL" id="RNA04346.1"/>
    </source>
</evidence>
<accession>A0A3M7PYS0</accession>